<evidence type="ECO:0000256" key="5">
    <source>
        <dbReference type="ARBA" id="ARBA00023134"/>
    </source>
</evidence>
<keyword evidence="8" id="KW-0472">Membrane</keyword>
<dbReference type="SMART" id="SM00174">
    <property type="entry name" value="RHO"/>
    <property type="match status" value="1"/>
</dbReference>
<comment type="similarity">
    <text evidence="1">Belongs to the small GTPase superfamily. Rab family.</text>
</comment>
<dbReference type="InterPro" id="IPR050227">
    <property type="entry name" value="Rab"/>
</dbReference>
<keyword evidence="10" id="KW-1185">Reference proteome</keyword>
<dbReference type="SMART" id="SM00173">
    <property type="entry name" value="RAS"/>
    <property type="match status" value="1"/>
</dbReference>
<dbReference type="InterPro" id="IPR013862">
    <property type="entry name" value="Kei1"/>
</dbReference>
<dbReference type="PRINTS" id="PR00449">
    <property type="entry name" value="RASTRNSFRMNG"/>
</dbReference>
<protein>
    <submittedName>
        <fullName evidence="9">Ras family domain-containing protein</fullName>
    </submittedName>
</protein>
<proteinExistence type="inferred from homology"/>
<dbReference type="GO" id="GO:0006673">
    <property type="term" value="P:inositol phosphoceramide metabolic process"/>
    <property type="evidence" value="ECO:0007669"/>
    <property type="project" value="InterPro"/>
</dbReference>
<organism evidence="9 10">
    <name type="scientific">Hirsutella rhossiliensis</name>
    <dbReference type="NCBI Taxonomy" id="111463"/>
    <lineage>
        <taxon>Eukaryota</taxon>
        <taxon>Fungi</taxon>
        <taxon>Dikarya</taxon>
        <taxon>Ascomycota</taxon>
        <taxon>Pezizomycotina</taxon>
        <taxon>Sordariomycetes</taxon>
        <taxon>Hypocreomycetidae</taxon>
        <taxon>Hypocreales</taxon>
        <taxon>Ophiocordycipitaceae</taxon>
        <taxon>Hirsutella</taxon>
    </lineage>
</organism>
<keyword evidence="6" id="KW-0449">Lipoprotein</keyword>
<dbReference type="Proteomes" id="UP000824596">
    <property type="component" value="Unassembled WGS sequence"/>
</dbReference>
<feature type="transmembrane region" description="Helical" evidence="8">
    <location>
        <begin position="290"/>
        <end position="310"/>
    </location>
</feature>
<evidence type="ECO:0000256" key="6">
    <source>
        <dbReference type="ARBA" id="ARBA00023288"/>
    </source>
</evidence>
<keyword evidence="7" id="KW-0636">Prenylation</keyword>
<dbReference type="CDD" id="cd01861">
    <property type="entry name" value="Rab6"/>
    <property type="match status" value="1"/>
</dbReference>
<dbReference type="InterPro" id="IPR005225">
    <property type="entry name" value="Small_GTP-bd"/>
</dbReference>
<dbReference type="AlphaFoldDB" id="A0A9P8MTU4"/>
<evidence type="ECO:0000256" key="8">
    <source>
        <dbReference type="SAM" id="Phobius"/>
    </source>
</evidence>
<dbReference type="PROSITE" id="PS51420">
    <property type="entry name" value="RHO"/>
    <property type="match status" value="1"/>
</dbReference>
<dbReference type="SMART" id="SM00176">
    <property type="entry name" value="RAN"/>
    <property type="match status" value="1"/>
</dbReference>
<keyword evidence="5" id="KW-0342">GTP-binding</keyword>
<evidence type="ECO:0000256" key="4">
    <source>
        <dbReference type="ARBA" id="ARBA00022927"/>
    </source>
</evidence>
<comment type="caution">
    <text evidence="9">The sequence shown here is derived from an EMBL/GenBank/DDBJ whole genome shotgun (WGS) entry which is preliminary data.</text>
</comment>
<keyword evidence="4" id="KW-0653">Protein transport</keyword>
<dbReference type="GO" id="GO:0070917">
    <property type="term" value="F:inositol phosphoceramide synthase regulator activity"/>
    <property type="evidence" value="ECO:0007669"/>
    <property type="project" value="InterPro"/>
</dbReference>
<sequence length="490" mass="53972">MAQAGGSYNNPLKKFKLVFLGEQSVGKTSLITRFMYDSFDNMYQATIGIDFLSKTMYLEDRTVRLQLWDTAGQERFRSLIPSYIRDSSVAVVVYDISNAKSFQNTKKWIDDVRAERGHDVIIVLVGNKTDLNDKREVTTQQGEDEAKKNNLMFMETSAKLGHNVKNLFKRIAQALPGMEGTDAAAQASSQMIDVKTTETESPLLLFSPITNLPLCITLKAAQTTSIFAQNVTLNMSKFTRLYLRPPRPQSLFGLVSLQTGTELITMAIVFNKVTGVYGLLAILTGYQLSLLQLSTYLYSIAVLAALVYLIPHIRRQSPFECLALAWVYVFDTAINALYTAAFGVEVYLASTASDGTDSASSVSVSGVFAEGFQRETEVHGKVVPQETAASMVLIVGLTLIRVYLSVVVMAYARQVLQKHMQLLAAEGTGMDEQAGPFAVHLPDGDGRRGWMGRLMVSPGRGYWLTIDETEEWSRGQHGKPSAGGMLAGEV</sequence>
<evidence type="ECO:0000256" key="1">
    <source>
        <dbReference type="ARBA" id="ARBA00006270"/>
    </source>
</evidence>
<dbReference type="InterPro" id="IPR027417">
    <property type="entry name" value="P-loop_NTPase"/>
</dbReference>
<name>A0A9P8MTU4_9HYPO</name>
<dbReference type="GO" id="GO:0003924">
    <property type="term" value="F:GTPase activity"/>
    <property type="evidence" value="ECO:0007669"/>
    <property type="project" value="InterPro"/>
</dbReference>
<evidence type="ECO:0000313" key="9">
    <source>
        <dbReference type="EMBL" id="KAH0960314.1"/>
    </source>
</evidence>
<dbReference type="SUPFAM" id="SSF52540">
    <property type="entry name" value="P-loop containing nucleoside triphosphate hydrolases"/>
    <property type="match status" value="1"/>
</dbReference>
<dbReference type="EMBL" id="JAIZPD010000010">
    <property type="protein sequence ID" value="KAH0960314.1"/>
    <property type="molecule type" value="Genomic_DNA"/>
</dbReference>
<dbReference type="GO" id="GO:0015031">
    <property type="term" value="P:protein transport"/>
    <property type="evidence" value="ECO:0007669"/>
    <property type="project" value="UniProtKB-KW"/>
</dbReference>
<dbReference type="SMART" id="SM00175">
    <property type="entry name" value="RAB"/>
    <property type="match status" value="1"/>
</dbReference>
<dbReference type="PANTHER" id="PTHR47977">
    <property type="entry name" value="RAS-RELATED PROTEIN RAB"/>
    <property type="match status" value="1"/>
</dbReference>
<dbReference type="PROSITE" id="PS51421">
    <property type="entry name" value="RAS"/>
    <property type="match status" value="1"/>
</dbReference>
<evidence type="ECO:0000313" key="10">
    <source>
        <dbReference type="Proteomes" id="UP000824596"/>
    </source>
</evidence>
<dbReference type="InterPro" id="IPR001806">
    <property type="entry name" value="Small_GTPase"/>
</dbReference>
<evidence type="ECO:0000256" key="2">
    <source>
        <dbReference type="ARBA" id="ARBA00022448"/>
    </source>
</evidence>
<dbReference type="NCBIfam" id="TIGR00231">
    <property type="entry name" value="small_GTP"/>
    <property type="match status" value="1"/>
</dbReference>
<dbReference type="GO" id="GO:0005525">
    <property type="term" value="F:GTP binding"/>
    <property type="evidence" value="ECO:0007669"/>
    <property type="project" value="UniProtKB-KW"/>
</dbReference>
<dbReference type="OrthoDB" id="9989112at2759"/>
<keyword evidence="2" id="KW-0813">Transport</keyword>
<dbReference type="Pfam" id="PF00071">
    <property type="entry name" value="Ras"/>
    <property type="match status" value="1"/>
</dbReference>
<dbReference type="Pfam" id="PF08552">
    <property type="entry name" value="Kei1"/>
    <property type="match status" value="1"/>
</dbReference>
<evidence type="ECO:0000256" key="7">
    <source>
        <dbReference type="ARBA" id="ARBA00023289"/>
    </source>
</evidence>
<evidence type="ECO:0000256" key="3">
    <source>
        <dbReference type="ARBA" id="ARBA00022741"/>
    </source>
</evidence>
<dbReference type="FunFam" id="3.40.50.300:FF:000229">
    <property type="entry name" value="Probable Ras-related protein Rab-6A"/>
    <property type="match status" value="1"/>
</dbReference>
<reference evidence="9" key="1">
    <citation type="submission" date="2021-09" db="EMBL/GenBank/DDBJ databases">
        <title>A high-quality genome of the endoparasitic fungus Hirsutella rhossiliensis with a comparison of Hirsutella genomes reveals transposable elements contributing to genome size variation.</title>
        <authorList>
            <person name="Lin R."/>
            <person name="Jiao Y."/>
            <person name="Sun X."/>
            <person name="Ling J."/>
            <person name="Xie B."/>
            <person name="Cheng X."/>
        </authorList>
    </citation>
    <scope>NUCLEOTIDE SEQUENCE</scope>
    <source>
        <strain evidence="9">HR02</strain>
    </source>
</reference>
<dbReference type="GeneID" id="68357598"/>
<dbReference type="RefSeq" id="XP_044717827.1">
    <property type="nucleotide sequence ID" value="XM_044866940.1"/>
</dbReference>
<dbReference type="PROSITE" id="PS51419">
    <property type="entry name" value="RAB"/>
    <property type="match status" value="1"/>
</dbReference>
<keyword evidence="3" id="KW-0547">Nucleotide-binding</keyword>
<accession>A0A9P8MTU4</accession>
<keyword evidence="8" id="KW-0812">Transmembrane</keyword>
<feature type="transmembrane region" description="Helical" evidence="8">
    <location>
        <begin position="388"/>
        <end position="412"/>
    </location>
</feature>
<keyword evidence="8" id="KW-1133">Transmembrane helix</keyword>
<gene>
    <name evidence="9" type="ORF">HRG_08469</name>
</gene>
<dbReference type="Gene3D" id="3.40.50.300">
    <property type="entry name" value="P-loop containing nucleotide triphosphate hydrolases"/>
    <property type="match status" value="1"/>
</dbReference>
<dbReference type="GO" id="GO:0016020">
    <property type="term" value="C:membrane"/>
    <property type="evidence" value="ECO:0007669"/>
    <property type="project" value="GOC"/>
</dbReference>
<feature type="transmembrane region" description="Helical" evidence="8">
    <location>
        <begin position="322"/>
        <end position="344"/>
    </location>
</feature>